<gene>
    <name evidence="2" type="primary">SLB1</name>
    <name evidence="2" type="ORF">EYF80_053678</name>
</gene>
<dbReference type="EMBL" id="SRLO01001654">
    <property type="protein sequence ID" value="TNN36151.1"/>
    <property type="molecule type" value="Genomic_DNA"/>
</dbReference>
<organism evidence="2 3">
    <name type="scientific">Liparis tanakae</name>
    <name type="common">Tanaka's snailfish</name>
    <dbReference type="NCBI Taxonomy" id="230148"/>
    <lineage>
        <taxon>Eukaryota</taxon>
        <taxon>Metazoa</taxon>
        <taxon>Chordata</taxon>
        <taxon>Craniata</taxon>
        <taxon>Vertebrata</taxon>
        <taxon>Euteleostomi</taxon>
        <taxon>Actinopterygii</taxon>
        <taxon>Neopterygii</taxon>
        <taxon>Teleostei</taxon>
        <taxon>Neoteleostei</taxon>
        <taxon>Acanthomorphata</taxon>
        <taxon>Eupercaria</taxon>
        <taxon>Perciformes</taxon>
        <taxon>Cottioidei</taxon>
        <taxon>Cottales</taxon>
        <taxon>Liparidae</taxon>
        <taxon>Liparis</taxon>
    </lineage>
</organism>
<dbReference type="SUPFAM" id="SSF56436">
    <property type="entry name" value="C-type lectin-like"/>
    <property type="match status" value="1"/>
</dbReference>
<dbReference type="Proteomes" id="UP000314294">
    <property type="component" value="Unassembled WGS sequence"/>
</dbReference>
<reference evidence="2 3" key="1">
    <citation type="submission" date="2019-03" db="EMBL/GenBank/DDBJ databases">
        <title>First draft genome of Liparis tanakae, snailfish: a comprehensive survey of snailfish specific genes.</title>
        <authorList>
            <person name="Kim W."/>
            <person name="Song I."/>
            <person name="Jeong J.-H."/>
            <person name="Kim D."/>
            <person name="Kim S."/>
            <person name="Ryu S."/>
            <person name="Song J.Y."/>
            <person name="Lee S.K."/>
        </authorList>
    </citation>
    <scope>NUCLEOTIDE SEQUENCE [LARGE SCALE GENOMIC DNA]</scope>
    <source>
        <tissue evidence="2">Muscle</tissue>
    </source>
</reference>
<name>A0A4Z2F5X1_9TELE</name>
<evidence type="ECO:0000313" key="3">
    <source>
        <dbReference type="Proteomes" id="UP000314294"/>
    </source>
</evidence>
<dbReference type="InterPro" id="IPR016187">
    <property type="entry name" value="CTDL_fold"/>
</dbReference>
<dbReference type="SMART" id="SM00034">
    <property type="entry name" value="CLECT"/>
    <property type="match status" value="1"/>
</dbReference>
<keyword evidence="3" id="KW-1185">Reference proteome</keyword>
<dbReference type="Pfam" id="PF00059">
    <property type="entry name" value="Lectin_C"/>
    <property type="match status" value="1"/>
</dbReference>
<dbReference type="InterPro" id="IPR001304">
    <property type="entry name" value="C-type_lectin-like"/>
</dbReference>
<proteinExistence type="predicted"/>
<dbReference type="Gene3D" id="3.10.100.10">
    <property type="entry name" value="Mannose-Binding Protein A, subunit A"/>
    <property type="match status" value="1"/>
</dbReference>
<dbReference type="CDD" id="cd00037">
    <property type="entry name" value="CLECT"/>
    <property type="match status" value="1"/>
</dbReference>
<protein>
    <submittedName>
        <fullName evidence="2">Snaclec agglucetin subunit beta-1</fullName>
    </submittedName>
</protein>
<dbReference type="InterPro" id="IPR016186">
    <property type="entry name" value="C-type_lectin-like/link_sf"/>
</dbReference>
<dbReference type="PANTHER" id="PTHR45784:SF3">
    <property type="entry name" value="C-TYPE LECTIN DOMAIN FAMILY 4 MEMBER K-LIKE-RELATED"/>
    <property type="match status" value="1"/>
</dbReference>
<dbReference type="AlphaFoldDB" id="A0A4Z2F5X1"/>
<dbReference type="PANTHER" id="PTHR45784">
    <property type="entry name" value="C-TYPE LECTIN DOMAIN FAMILY 20 MEMBER A-RELATED"/>
    <property type="match status" value="1"/>
</dbReference>
<evidence type="ECO:0000313" key="2">
    <source>
        <dbReference type="EMBL" id="TNN36151.1"/>
    </source>
</evidence>
<sequence length="126" mass="14653">MPWGLVLISLMDSPFKLIAENKTWEAALNFCRDHHTHLASIVSEEHQAWAELEAANATSPFVWLGLRYTCTLEFWFWVQDIRVDFTHWDQNNRMGDCDMSGAMENQENHLWSSQPATSTFNFICTI</sequence>
<dbReference type="PROSITE" id="PS50041">
    <property type="entry name" value="C_TYPE_LECTIN_2"/>
    <property type="match status" value="1"/>
</dbReference>
<accession>A0A4Z2F5X1</accession>
<evidence type="ECO:0000259" key="1">
    <source>
        <dbReference type="PROSITE" id="PS50041"/>
    </source>
</evidence>
<dbReference type="OrthoDB" id="441660at2759"/>
<comment type="caution">
    <text evidence="2">The sequence shown here is derived from an EMBL/GenBank/DDBJ whole genome shotgun (WGS) entry which is preliminary data.</text>
</comment>
<feature type="domain" description="C-type lectin" evidence="1">
    <location>
        <begin position="15"/>
        <end position="125"/>
    </location>
</feature>